<keyword evidence="12" id="KW-1185">Reference proteome</keyword>
<dbReference type="InterPro" id="IPR008271">
    <property type="entry name" value="Ser/Thr_kinase_AS"/>
</dbReference>
<dbReference type="CDD" id="cd14014">
    <property type="entry name" value="STKc_PknB_like"/>
    <property type="match status" value="1"/>
</dbReference>
<evidence type="ECO:0000256" key="2">
    <source>
        <dbReference type="ARBA" id="ARBA00022527"/>
    </source>
</evidence>
<evidence type="ECO:0000256" key="7">
    <source>
        <dbReference type="PROSITE-ProRule" id="PRU10141"/>
    </source>
</evidence>
<keyword evidence="9" id="KW-1133">Transmembrane helix</keyword>
<dbReference type="PROSITE" id="PS00108">
    <property type="entry name" value="PROTEIN_KINASE_ST"/>
    <property type="match status" value="1"/>
</dbReference>
<dbReference type="GO" id="GO:0004674">
    <property type="term" value="F:protein serine/threonine kinase activity"/>
    <property type="evidence" value="ECO:0007669"/>
    <property type="project" value="UniProtKB-KW"/>
</dbReference>
<dbReference type="InterPro" id="IPR000719">
    <property type="entry name" value="Prot_kinase_dom"/>
</dbReference>
<evidence type="ECO:0000256" key="5">
    <source>
        <dbReference type="ARBA" id="ARBA00022777"/>
    </source>
</evidence>
<dbReference type="InterPro" id="IPR017441">
    <property type="entry name" value="Protein_kinase_ATP_BS"/>
</dbReference>
<dbReference type="EC" id="2.7.11.1" evidence="1"/>
<evidence type="ECO:0000256" key="3">
    <source>
        <dbReference type="ARBA" id="ARBA00022679"/>
    </source>
</evidence>
<comment type="caution">
    <text evidence="11">The sequence shown here is derived from an EMBL/GenBank/DDBJ whole genome shotgun (WGS) entry which is preliminary data.</text>
</comment>
<evidence type="ECO:0000313" key="11">
    <source>
        <dbReference type="EMBL" id="EFQ84251.1"/>
    </source>
</evidence>
<dbReference type="GO" id="GO:0005524">
    <property type="term" value="F:ATP binding"/>
    <property type="evidence" value="ECO:0007669"/>
    <property type="project" value="UniProtKB-UniRule"/>
</dbReference>
<gene>
    <name evidence="11" type="ORF">HMPREF0063_10967</name>
</gene>
<dbReference type="PANTHER" id="PTHR43289">
    <property type="entry name" value="MITOGEN-ACTIVATED PROTEIN KINASE KINASE KINASE 20-RELATED"/>
    <property type="match status" value="1"/>
</dbReference>
<feature type="transmembrane region" description="Helical" evidence="9">
    <location>
        <begin position="421"/>
        <end position="447"/>
    </location>
</feature>
<dbReference type="AlphaFoldDB" id="E2SAH7"/>
<keyword evidence="9" id="KW-0812">Transmembrane</keyword>
<evidence type="ECO:0000259" key="10">
    <source>
        <dbReference type="PROSITE" id="PS50011"/>
    </source>
</evidence>
<dbReference type="RefSeq" id="WP_007077989.1">
    <property type="nucleotide sequence ID" value="NZ_CM001024.1"/>
</dbReference>
<keyword evidence="2" id="KW-0723">Serine/threonine-protein kinase</keyword>
<sequence length="512" mass="53466">MSDPSVTSPVPGVADARFELLARIGAGNHGVVFRARDRQLGREVAVKRFSHVLTDDPRAMRRITREVETLARVSHPNVVTVHDLVNLTDGDGEVTPQLVMELVEGTSLRQLLADRGPSPRSVLVVRGVLEGLVACHAADILHLDIKPANVLVTPTGGVKIVDFGIARAASDATATIAGTPPYMAPEQSDGRADERSDIYSVGCLLYECLTGRSPFEGTMSAQLMAHRHDPRPDPRAFAPNVGAELAAVVMRAMAIDPADRYGDVRQMLAAVTAVGVPAAGPPPMPTGPAPDDVRTGHVAPVPAPAPSPPPYPSPVQASPVTRWSKLGTYGAGLAVCAFVVALVPGLVWGLSWIVPGEYRPGAWSDANGTAWWLLAVAVALLVLRRRDGFVTDLGGPAVGATRTGRVLADDAGRSIRAAARAAAAGSLPMLFPVYVWALALAVGAAGLTFPSDVFGTAGGIFWVLLPVAAAVLLVRGAGRIRFRLGSLVLSVLYFGAAAAAVVFFLAYPGFSG</sequence>
<organism evidence="11 12">
    <name type="scientific">Aeromicrobium marinum DSM 15272</name>
    <dbReference type="NCBI Taxonomy" id="585531"/>
    <lineage>
        <taxon>Bacteria</taxon>
        <taxon>Bacillati</taxon>
        <taxon>Actinomycetota</taxon>
        <taxon>Actinomycetes</taxon>
        <taxon>Propionibacteriales</taxon>
        <taxon>Nocardioidaceae</taxon>
        <taxon>Aeromicrobium</taxon>
    </lineage>
</organism>
<dbReference type="HOGENOM" id="CLU_531728_0_0_11"/>
<dbReference type="Pfam" id="PF00069">
    <property type="entry name" value="Pkinase"/>
    <property type="match status" value="1"/>
</dbReference>
<dbReference type="SMART" id="SM00220">
    <property type="entry name" value="S_TKc"/>
    <property type="match status" value="1"/>
</dbReference>
<evidence type="ECO:0000256" key="1">
    <source>
        <dbReference type="ARBA" id="ARBA00012513"/>
    </source>
</evidence>
<evidence type="ECO:0000256" key="9">
    <source>
        <dbReference type="SAM" id="Phobius"/>
    </source>
</evidence>
<evidence type="ECO:0000256" key="8">
    <source>
        <dbReference type="SAM" id="MobiDB-lite"/>
    </source>
</evidence>
<dbReference type="Proteomes" id="UP000003111">
    <property type="component" value="Unassembled WGS sequence"/>
</dbReference>
<feature type="compositionally biased region" description="Pro residues" evidence="8">
    <location>
        <begin position="279"/>
        <end position="288"/>
    </location>
</feature>
<dbReference type="EMBL" id="ACLF03000003">
    <property type="protein sequence ID" value="EFQ84251.1"/>
    <property type="molecule type" value="Genomic_DNA"/>
</dbReference>
<evidence type="ECO:0000256" key="6">
    <source>
        <dbReference type="ARBA" id="ARBA00022840"/>
    </source>
</evidence>
<keyword evidence="3" id="KW-0808">Transferase</keyword>
<keyword evidence="9" id="KW-0472">Membrane</keyword>
<dbReference type="Gene3D" id="1.10.510.10">
    <property type="entry name" value="Transferase(Phosphotransferase) domain 1"/>
    <property type="match status" value="1"/>
</dbReference>
<keyword evidence="5 11" id="KW-0418">Kinase</keyword>
<dbReference type="PANTHER" id="PTHR43289:SF6">
    <property type="entry name" value="SERINE_THREONINE-PROTEIN KINASE NEKL-3"/>
    <property type="match status" value="1"/>
</dbReference>
<evidence type="ECO:0000313" key="12">
    <source>
        <dbReference type="Proteomes" id="UP000003111"/>
    </source>
</evidence>
<evidence type="ECO:0000256" key="4">
    <source>
        <dbReference type="ARBA" id="ARBA00022741"/>
    </source>
</evidence>
<feature type="transmembrane region" description="Helical" evidence="9">
    <location>
        <begin position="453"/>
        <end position="474"/>
    </location>
</feature>
<dbReference type="STRING" id="585531.HMPREF0063_10967"/>
<feature type="transmembrane region" description="Helical" evidence="9">
    <location>
        <begin position="366"/>
        <end position="383"/>
    </location>
</feature>
<protein>
    <recommendedName>
        <fullName evidence="1">non-specific serine/threonine protein kinase</fullName>
        <ecNumber evidence="1">2.7.11.1</ecNumber>
    </recommendedName>
</protein>
<dbReference type="InterPro" id="IPR011009">
    <property type="entry name" value="Kinase-like_dom_sf"/>
</dbReference>
<dbReference type="eggNOG" id="COG0515">
    <property type="taxonomic scope" value="Bacteria"/>
</dbReference>
<keyword evidence="6 7" id="KW-0067">ATP-binding</keyword>
<accession>E2SAH7</accession>
<name>E2SAH7_9ACTN</name>
<keyword evidence="4 7" id="KW-0547">Nucleotide-binding</keyword>
<dbReference type="Gene3D" id="3.30.200.20">
    <property type="entry name" value="Phosphorylase Kinase, domain 1"/>
    <property type="match status" value="1"/>
</dbReference>
<feature type="transmembrane region" description="Helical" evidence="9">
    <location>
        <begin position="331"/>
        <end position="354"/>
    </location>
</feature>
<feature type="binding site" evidence="7">
    <location>
        <position position="47"/>
    </location>
    <ligand>
        <name>ATP</name>
        <dbReference type="ChEBI" id="CHEBI:30616"/>
    </ligand>
</feature>
<feature type="transmembrane region" description="Helical" evidence="9">
    <location>
        <begin position="486"/>
        <end position="507"/>
    </location>
</feature>
<dbReference type="PROSITE" id="PS50011">
    <property type="entry name" value="PROTEIN_KINASE_DOM"/>
    <property type="match status" value="1"/>
</dbReference>
<dbReference type="SUPFAM" id="SSF56112">
    <property type="entry name" value="Protein kinase-like (PK-like)"/>
    <property type="match status" value="1"/>
</dbReference>
<reference evidence="11" key="1">
    <citation type="submission" date="2010-08" db="EMBL/GenBank/DDBJ databases">
        <authorList>
            <person name="Muzny D."/>
            <person name="Qin X."/>
            <person name="Buhay C."/>
            <person name="Dugan-Rocha S."/>
            <person name="Ding Y."/>
            <person name="Chen G."/>
            <person name="Hawes A."/>
            <person name="Holder M."/>
            <person name="Jhangiani S."/>
            <person name="Johnson A."/>
            <person name="Khan Z."/>
            <person name="Li Z."/>
            <person name="Liu W."/>
            <person name="Liu X."/>
            <person name="Perez L."/>
            <person name="Shen H."/>
            <person name="Wang Q."/>
            <person name="Watt J."/>
            <person name="Xi L."/>
            <person name="Xin Y."/>
            <person name="Zhou J."/>
            <person name="Deng J."/>
            <person name="Jiang H."/>
            <person name="Liu Y."/>
            <person name="Qu J."/>
            <person name="Song X.-Z."/>
            <person name="Zhang L."/>
            <person name="Villasana D."/>
            <person name="Johnson A."/>
            <person name="Liu J."/>
            <person name="Liyanage D."/>
            <person name="Lorensuhewa L."/>
            <person name="Robinson T."/>
            <person name="Song A."/>
            <person name="Song B.-B."/>
            <person name="Dinh H."/>
            <person name="Thornton R."/>
            <person name="Coyle M."/>
            <person name="Francisco L."/>
            <person name="Jackson L."/>
            <person name="Javaid M."/>
            <person name="Korchina V."/>
            <person name="Kovar C."/>
            <person name="Mata R."/>
            <person name="Mathew T."/>
            <person name="Ngo R."/>
            <person name="Nguyen L."/>
            <person name="Nguyen N."/>
            <person name="Okwuonu G."/>
            <person name="Ongeri F."/>
            <person name="Pham C."/>
            <person name="Simmons D."/>
            <person name="Wilczek-Boney K."/>
            <person name="Hale W."/>
            <person name="Jakkamsetti A."/>
            <person name="Pham P."/>
            <person name="Ruth R."/>
            <person name="San Lucas F."/>
            <person name="Warren J."/>
            <person name="Zhang J."/>
            <person name="Zhao Z."/>
            <person name="Zhou C."/>
            <person name="Zhu D."/>
            <person name="Lee S."/>
            <person name="Bess C."/>
            <person name="Blankenburg K."/>
            <person name="Forbes L."/>
            <person name="Fu Q."/>
            <person name="Gubbala S."/>
            <person name="Hirani K."/>
            <person name="Jayaseelan J.C."/>
            <person name="Lara F."/>
            <person name="Munidasa M."/>
            <person name="Palculict T."/>
            <person name="Patil S."/>
            <person name="Pu L.-L."/>
            <person name="Saada N."/>
            <person name="Tang L."/>
            <person name="Weissenberger G."/>
            <person name="Zhu Y."/>
            <person name="Hemphill L."/>
            <person name="Shang Y."/>
            <person name="Youmans B."/>
            <person name="Ayvaz T."/>
            <person name="Ross M."/>
            <person name="Santibanez J."/>
            <person name="Aqrawi P."/>
            <person name="Gross S."/>
            <person name="Joshi V."/>
            <person name="Fowler G."/>
            <person name="Nazareth L."/>
            <person name="Reid J."/>
            <person name="Worley K."/>
            <person name="Petrosino J."/>
            <person name="Highlander S."/>
            <person name="Gibbs R."/>
        </authorList>
    </citation>
    <scope>NUCLEOTIDE SEQUENCE [LARGE SCALE GENOMIC DNA]</scope>
    <source>
        <strain evidence="11">DSM 15272</strain>
    </source>
</reference>
<dbReference type="PROSITE" id="PS00107">
    <property type="entry name" value="PROTEIN_KINASE_ATP"/>
    <property type="match status" value="1"/>
</dbReference>
<feature type="region of interest" description="Disordered" evidence="8">
    <location>
        <begin position="278"/>
        <end position="313"/>
    </location>
</feature>
<proteinExistence type="predicted"/>
<feature type="domain" description="Protein kinase" evidence="10">
    <location>
        <begin position="18"/>
        <end position="272"/>
    </location>
</feature>
<feature type="compositionally biased region" description="Pro residues" evidence="8">
    <location>
        <begin position="301"/>
        <end position="313"/>
    </location>
</feature>